<dbReference type="HOGENOM" id="CLU_1066029_0_0_1"/>
<dbReference type="AlphaFoldDB" id="G4TD14"/>
<dbReference type="EMBL" id="CAFZ01000049">
    <property type="protein sequence ID" value="CCA69194.1"/>
    <property type="molecule type" value="Genomic_DNA"/>
</dbReference>
<organism evidence="3 4">
    <name type="scientific">Serendipita indica (strain DSM 11827)</name>
    <name type="common">Root endophyte fungus</name>
    <name type="synonym">Piriformospora indica</name>
    <dbReference type="NCBI Taxonomy" id="1109443"/>
    <lineage>
        <taxon>Eukaryota</taxon>
        <taxon>Fungi</taxon>
        <taxon>Dikarya</taxon>
        <taxon>Basidiomycota</taxon>
        <taxon>Agaricomycotina</taxon>
        <taxon>Agaricomycetes</taxon>
        <taxon>Sebacinales</taxon>
        <taxon>Serendipitaceae</taxon>
        <taxon>Serendipita</taxon>
    </lineage>
</organism>
<gene>
    <name evidence="3" type="ORF">PIIN_03094</name>
</gene>
<sequence length="261" mass="29004">MSQSTTTQFSPQGQMQNNQDSQLFIDEAIHKNFTYIYAILITVLVLLIIAFFGILYLYIRRRRRQIQRRRLRATTMAEQEALPNDAQRRKKHKHHGKKPKLASAWIGDGPLPISLSTEALLEVIQPFSLAKADEKTLLREDTEKLSSADRTALSSHSTTSLDEKLASTDEPQRPQIHDIQLLNAGFLIAMPMPRPNTAASLRLRSSPSSVSLSHSSSEGSCESDAISLAESRWTDHLCHGELPELTLGISTISVLSSSTAS</sequence>
<reference evidence="3 4" key="1">
    <citation type="journal article" date="2011" name="PLoS Pathog.">
        <title>Endophytic Life Strategies Decoded by Genome and Transcriptome Analyses of the Mutualistic Root Symbiont Piriformospora indica.</title>
        <authorList>
            <person name="Zuccaro A."/>
            <person name="Lahrmann U."/>
            <person name="Guldener U."/>
            <person name="Langen G."/>
            <person name="Pfiffi S."/>
            <person name="Biedenkopf D."/>
            <person name="Wong P."/>
            <person name="Samans B."/>
            <person name="Grimm C."/>
            <person name="Basiewicz M."/>
            <person name="Murat C."/>
            <person name="Martin F."/>
            <person name="Kogel K.H."/>
        </authorList>
    </citation>
    <scope>NUCLEOTIDE SEQUENCE [LARGE SCALE GENOMIC DNA]</scope>
    <source>
        <strain evidence="3 4">DSM 11827</strain>
    </source>
</reference>
<comment type="caution">
    <text evidence="3">The sequence shown here is derived from an EMBL/GenBank/DDBJ whole genome shotgun (WGS) entry which is preliminary data.</text>
</comment>
<keyword evidence="4" id="KW-1185">Reference proteome</keyword>
<evidence type="ECO:0000313" key="3">
    <source>
        <dbReference type="EMBL" id="CCA69194.1"/>
    </source>
</evidence>
<proteinExistence type="predicted"/>
<dbReference type="OrthoDB" id="10360721at2759"/>
<feature type="compositionally biased region" description="Polar residues" evidence="1">
    <location>
        <begin position="148"/>
        <end position="160"/>
    </location>
</feature>
<feature type="region of interest" description="Disordered" evidence="1">
    <location>
        <begin position="76"/>
        <end position="101"/>
    </location>
</feature>
<feature type="compositionally biased region" description="Basic and acidic residues" evidence="1">
    <location>
        <begin position="161"/>
        <end position="172"/>
    </location>
</feature>
<accession>G4TD14</accession>
<name>G4TD14_SERID</name>
<keyword evidence="2" id="KW-0812">Transmembrane</keyword>
<keyword evidence="2" id="KW-0472">Membrane</keyword>
<feature type="compositionally biased region" description="Basic residues" evidence="1">
    <location>
        <begin position="88"/>
        <end position="100"/>
    </location>
</feature>
<keyword evidence="2" id="KW-1133">Transmembrane helix</keyword>
<dbReference type="InParanoid" id="G4TD14"/>
<evidence type="ECO:0000256" key="1">
    <source>
        <dbReference type="SAM" id="MobiDB-lite"/>
    </source>
</evidence>
<protein>
    <submittedName>
        <fullName evidence="3">Uncharacterized protein</fullName>
    </submittedName>
</protein>
<evidence type="ECO:0000256" key="2">
    <source>
        <dbReference type="SAM" id="Phobius"/>
    </source>
</evidence>
<dbReference type="Proteomes" id="UP000007148">
    <property type="component" value="Unassembled WGS sequence"/>
</dbReference>
<evidence type="ECO:0000313" key="4">
    <source>
        <dbReference type="Proteomes" id="UP000007148"/>
    </source>
</evidence>
<feature type="transmembrane region" description="Helical" evidence="2">
    <location>
        <begin position="35"/>
        <end position="59"/>
    </location>
</feature>
<feature type="region of interest" description="Disordered" evidence="1">
    <location>
        <begin position="141"/>
        <end position="172"/>
    </location>
</feature>